<reference evidence="1 2" key="1">
    <citation type="submission" date="2018-12" db="EMBL/GenBank/DDBJ databases">
        <authorList>
            <person name="Yang Y."/>
        </authorList>
    </citation>
    <scope>NUCLEOTIDE SEQUENCE [LARGE SCALE GENOMIC DNA]</scope>
    <source>
        <strain evidence="1 2">L-25-5w-1</strain>
    </source>
</reference>
<dbReference type="EMBL" id="RXMA01000036">
    <property type="protein sequence ID" value="RTR15042.1"/>
    <property type="molecule type" value="Genomic_DNA"/>
</dbReference>
<sequence length="126" mass="13489">MDVEGAVGKDPLTQAVIGAAFEVANVLGRGFLEAVYRKALTHELRSRGVPVREEVEFKVDYKGAVVGRYVADMIVADGLIVEIKAVDAIASAHVGQTLNYLRASGLNTGLILNFGSSRLGFKRVTL</sequence>
<dbReference type="Pfam" id="PF13366">
    <property type="entry name" value="PDDEXK_3"/>
    <property type="match status" value="1"/>
</dbReference>
<name>A0A3S0JEJ0_9PROT</name>
<dbReference type="NCBIfam" id="TIGR04256">
    <property type="entry name" value="GxxExxY"/>
    <property type="match status" value="1"/>
</dbReference>
<gene>
    <name evidence="1" type="ORF">EJ903_23335</name>
</gene>
<evidence type="ECO:0000313" key="2">
    <source>
        <dbReference type="Proteomes" id="UP000277007"/>
    </source>
</evidence>
<protein>
    <submittedName>
        <fullName evidence="1">GxxExxY protein</fullName>
    </submittedName>
</protein>
<organism evidence="1 2">
    <name type="scientific">Azospirillum griseum</name>
    <dbReference type="NCBI Taxonomy" id="2496639"/>
    <lineage>
        <taxon>Bacteria</taxon>
        <taxon>Pseudomonadati</taxon>
        <taxon>Pseudomonadota</taxon>
        <taxon>Alphaproteobacteria</taxon>
        <taxon>Rhodospirillales</taxon>
        <taxon>Azospirillaceae</taxon>
        <taxon>Azospirillum</taxon>
    </lineage>
</organism>
<proteinExistence type="predicted"/>
<dbReference type="Proteomes" id="UP000277007">
    <property type="component" value="Unassembled WGS sequence"/>
</dbReference>
<keyword evidence="2" id="KW-1185">Reference proteome</keyword>
<comment type="caution">
    <text evidence="1">The sequence shown here is derived from an EMBL/GenBank/DDBJ whole genome shotgun (WGS) entry which is preliminary data.</text>
</comment>
<dbReference type="AlphaFoldDB" id="A0A3S0JEJ0"/>
<evidence type="ECO:0000313" key="1">
    <source>
        <dbReference type="EMBL" id="RTR15042.1"/>
    </source>
</evidence>
<dbReference type="OrthoDB" id="7172915at2"/>
<dbReference type="InterPro" id="IPR026350">
    <property type="entry name" value="GxxExxY"/>
</dbReference>
<accession>A0A3S0JEJ0</accession>